<evidence type="ECO:0000256" key="1">
    <source>
        <dbReference type="PIRSR" id="PIRSR613078-2"/>
    </source>
</evidence>
<dbReference type="Proteomes" id="UP000010796">
    <property type="component" value="Chromosome"/>
</dbReference>
<dbReference type="InterPro" id="IPR013078">
    <property type="entry name" value="His_Pase_superF_clade-1"/>
</dbReference>
<reference evidence="3" key="1">
    <citation type="submission" date="2012-02" db="EMBL/GenBank/DDBJ databases">
        <title>The complete genome of Echinicola vietnamensis DSM 17526.</title>
        <authorList>
            <person name="Lucas S."/>
            <person name="Copeland A."/>
            <person name="Lapidus A."/>
            <person name="Glavina del Rio T."/>
            <person name="Dalin E."/>
            <person name="Tice H."/>
            <person name="Bruce D."/>
            <person name="Goodwin L."/>
            <person name="Pitluck S."/>
            <person name="Peters L."/>
            <person name="Ovchinnikova G."/>
            <person name="Teshima H."/>
            <person name="Kyrpides N."/>
            <person name="Mavromatis K."/>
            <person name="Ivanova N."/>
            <person name="Brettin T."/>
            <person name="Detter J.C."/>
            <person name="Han C."/>
            <person name="Larimer F."/>
            <person name="Land M."/>
            <person name="Hauser L."/>
            <person name="Markowitz V."/>
            <person name="Cheng J.-F."/>
            <person name="Hugenholtz P."/>
            <person name="Woyke T."/>
            <person name="Wu D."/>
            <person name="Brambilla E."/>
            <person name="Klenk H.-P."/>
            <person name="Eisen J.A."/>
        </authorList>
    </citation>
    <scope>NUCLEOTIDE SEQUENCE [LARGE SCALE GENOMIC DNA]</scope>
    <source>
        <strain evidence="3">DSM 17526 / LMG 23754 / KMM 6221</strain>
    </source>
</reference>
<evidence type="ECO:0000313" key="3">
    <source>
        <dbReference type="Proteomes" id="UP000010796"/>
    </source>
</evidence>
<dbReference type="EMBL" id="CP003346">
    <property type="protein sequence ID" value="AGA79369.1"/>
    <property type="molecule type" value="Genomic_DNA"/>
</dbReference>
<dbReference type="PANTHER" id="PTHR47623:SF1">
    <property type="entry name" value="OS09G0287300 PROTEIN"/>
    <property type="match status" value="1"/>
</dbReference>
<sequence>MTKLIALLRHGEAEYGQSQHRDFSRNLSASGKSKLKRLSNVLKERGLHFDAVVSSSAARTRQTTEIMLNGIEAEETTFLDSLYLADVQTIIDFFGNLPEKYCKVLFVGHNPSISAFLSYVTGEYHMSLQPGMMTMVDFEVDSWEIAINRGMGNLTEVLQ</sequence>
<dbReference type="eggNOG" id="COG2062">
    <property type="taxonomic scope" value="Bacteria"/>
</dbReference>
<feature type="binding site" evidence="1">
    <location>
        <position position="59"/>
    </location>
    <ligand>
        <name>substrate</name>
    </ligand>
</feature>
<dbReference type="SUPFAM" id="SSF53254">
    <property type="entry name" value="Phosphoglycerate mutase-like"/>
    <property type="match status" value="1"/>
</dbReference>
<keyword evidence="3" id="KW-1185">Reference proteome</keyword>
<accession>L0FZK7</accession>
<dbReference type="CDD" id="cd07067">
    <property type="entry name" value="HP_PGM_like"/>
    <property type="match status" value="1"/>
</dbReference>
<dbReference type="HOGENOM" id="CLU_084603_2_2_10"/>
<dbReference type="STRING" id="926556.Echvi_3132"/>
<dbReference type="Pfam" id="PF00300">
    <property type="entry name" value="His_Phos_1"/>
    <property type="match status" value="1"/>
</dbReference>
<dbReference type="OrthoDB" id="9810154at2"/>
<dbReference type="KEGG" id="evi:Echvi_3132"/>
<dbReference type="InterPro" id="IPR029033">
    <property type="entry name" value="His_PPase_superfam"/>
</dbReference>
<gene>
    <name evidence="2" type="ordered locus">Echvi_3132</name>
</gene>
<proteinExistence type="predicted"/>
<dbReference type="AlphaFoldDB" id="L0FZK7"/>
<dbReference type="Gene3D" id="3.40.50.1240">
    <property type="entry name" value="Phosphoglycerate mutase-like"/>
    <property type="match status" value="1"/>
</dbReference>
<dbReference type="PANTHER" id="PTHR47623">
    <property type="entry name" value="OS09G0287300 PROTEIN"/>
    <property type="match status" value="1"/>
</dbReference>
<name>L0FZK7_ECHVK</name>
<organism evidence="2 3">
    <name type="scientific">Echinicola vietnamensis (strain DSM 17526 / LMG 23754 / KMM 6221)</name>
    <dbReference type="NCBI Taxonomy" id="926556"/>
    <lineage>
        <taxon>Bacteria</taxon>
        <taxon>Pseudomonadati</taxon>
        <taxon>Bacteroidota</taxon>
        <taxon>Cytophagia</taxon>
        <taxon>Cytophagales</taxon>
        <taxon>Cyclobacteriaceae</taxon>
        <taxon>Echinicola</taxon>
    </lineage>
</organism>
<evidence type="ECO:0000313" key="2">
    <source>
        <dbReference type="EMBL" id="AGA79369.1"/>
    </source>
</evidence>
<protein>
    <submittedName>
        <fullName evidence="2">Phosphohistidine phosphatase SixA</fullName>
    </submittedName>
</protein>
<dbReference type="RefSeq" id="WP_015266921.1">
    <property type="nucleotide sequence ID" value="NC_019904.1"/>
</dbReference>